<evidence type="ECO:0000313" key="1">
    <source>
        <dbReference type="EMBL" id="MQM11397.1"/>
    </source>
</evidence>
<keyword evidence="2" id="KW-1185">Reference proteome</keyword>
<sequence length="209" mass="23393">MGRRRLSPSRLGRDGKVRRDPNHCAVFKQAGRTELSQALLDQGRSCCRRFGVSVEFSSHSRREDVARSGGNSAPCMDWVFFMKWWYLVVVVGYPRFIVSQERCARGVSWHNCVAVLCVVEILRWYRMVVVSSFVLGGPYWASDLLRLTPLQFFSGVSHVLACSGIVADLYHQQLSRSSHCVSLCSLRVCPRVAVASGQRHVVVGNGIAC</sequence>
<proteinExistence type="predicted"/>
<accession>A0A843WTP3</accession>
<dbReference type="EMBL" id="NMUH01004966">
    <property type="protein sequence ID" value="MQM11397.1"/>
    <property type="molecule type" value="Genomic_DNA"/>
</dbReference>
<comment type="caution">
    <text evidence="1">The sequence shown here is derived from an EMBL/GenBank/DDBJ whole genome shotgun (WGS) entry which is preliminary data.</text>
</comment>
<organism evidence="1 2">
    <name type="scientific">Colocasia esculenta</name>
    <name type="common">Wild taro</name>
    <name type="synonym">Arum esculentum</name>
    <dbReference type="NCBI Taxonomy" id="4460"/>
    <lineage>
        <taxon>Eukaryota</taxon>
        <taxon>Viridiplantae</taxon>
        <taxon>Streptophyta</taxon>
        <taxon>Embryophyta</taxon>
        <taxon>Tracheophyta</taxon>
        <taxon>Spermatophyta</taxon>
        <taxon>Magnoliopsida</taxon>
        <taxon>Liliopsida</taxon>
        <taxon>Araceae</taxon>
        <taxon>Aroideae</taxon>
        <taxon>Colocasieae</taxon>
        <taxon>Colocasia</taxon>
    </lineage>
</organism>
<evidence type="ECO:0000313" key="2">
    <source>
        <dbReference type="Proteomes" id="UP000652761"/>
    </source>
</evidence>
<name>A0A843WTP3_COLES</name>
<dbReference type="Proteomes" id="UP000652761">
    <property type="component" value="Unassembled WGS sequence"/>
</dbReference>
<protein>
    <submittedName>
        <fullName evidence="1">Uncharacterized protein</fullName>
    </submittedName>
</protein>
<dbReference type="AlphaFoldDB" id="A0A843WTP3"/>
<reference evidence="1" key="1">
    <citation type="submission" date="2017-07" db="EMBL/GenBank/DDBJ databases">
        <title>Taro Niue Genome Assembly and Annotation.</title>
        <authorList>
            <person name="Atibalentja N."/>
            <person name="Keating K."/>
            <person name="Fields C.J."/>
        </authorList>
    </citation>
    <scope>NUCLEOTIDE SEQUENCE</scope>
    <source>
        <strain evidence="1">Niue_2</strain>
        <tissue evidence="1">Leaf</tissue>
    </source>
</reference>
<gene>
    <name evidence="1" type="ORF">Taro_044309</name>
</gene>